<dbReference type="AlphaFoldDB" id="Q6AJH1"/>
<sequence length="229" mass="25439">MICQNIAQVKERIAQAAKKAGRAPEDIQLVAVSKRLPAETVLQAIACGQQQFGENYIQEVQEKKELIGDKARFHFIGNLQSNKAKMAATYCSMVETVDRLKIAKALNKHSLELDKTLDILVQVNIGQDQNKSGTDKAEAAELIRQINKLPALRIRGLMTIPPLHKEPEDSRPHFRNLRTLAEKLVSENILQCDGRVELSMGMSSDYHIAIEEGATIVRVGTAIFGTRVN</sequence>
<feature type="domain" description="Alanine racemase N-terminal" evidence="5">
    <location>
        <begin position="6"/>
        <end position="227"/>
    </location>
</feature>
<dbReference type="RefSeq" id="WP_011190021.1">
    <property type="nucleotide sequence ID" value="NC_006138.1"/>
</dbReference>
<dbReference type="HAMAP" id="MF_02087">
    <property type="entry name" value="PLP_homeostasis"/>
    <property type="match status" value="1"/>
</dbReference>
<protein>
    <recommendedName>
        <fullName evidence="2">Pyridoxal phosphate homeostasis protein</fullName>
        <shortName evidence="2">PLP homeostasis protein</shortName>
    </recommendedName>
</protein>
<proteinExistence type="inferred from homology"/>
<dbReference type="InterPro" id="IPR001608">
    <property type="entry name" value="Ala_racemase_N"/>
</dbReference>
<keyword evidence="7" id="KW-1185">Reference proteome</keyword>
<comment type="function">
    <text evidence="2">Pyridoxal 5'-phosphate (PLP)-binding protein, which is involved in PLP homeostasis.</text>
</comment>
<dbReference type="SUPFAM" id="SSF51419">
    <property type="entry name" value="PLP-binding barrel"/>
    <property type="match status" value="1"/>
</dbReference>
<dbReference type="eggNOG" id="COG0325">
    <property type="taxonomic scope" value="Bacteria"/>
</dbReference>
<evidence type="ECO:0000313" key="7">
    <source>
        <dbReference type="Proteomes" id="UP000000602"/>
    </source>
</evidence>
<reference evidence="7" key="1">
    <citation type="journal article" date="2004" name="Environ. Microbiol.">
        <title>The genome of Desulfotalea psychrophila, a sulfate-reducing bacterium from permanently cold Arctic sediments.</title>
        <authorList>
            <person name="Rabus R."/>
            <person name="Ruepp A."/>
            <person name="Frickey T."/>
            <person name="Rattei T."/>
            <person name="Fartmann B."/>
            <person name="Stark M."/>
            <person name="Bauer M."/>
            <person name="Zibat A."/>
            <person name="Lombardot T."/>
            <person name="Becker I."/>
            <person name="Amann J."/>
            <person name="Gellner K."/>
            <person name="Teeling H."/>
            <person name="Leuschner W.D."/>
            <person name="Gloeckner F.-O."/>
            <person name="Lupas A.N."/>
            <person name="Amann R."/>
            <person name="Klenk H.-P."/>
        </authorList>
    </citation>
    <scope>NUCLEOTIDE SEQUENCE [LARGE SCALE GENOMIC DNA]</scope>
    <source>
        <strain evidence="7">DSM 12343 / LSv54</strain>
    </source>
</reference>
<keyword evidence="1 2" id="KW-0663">Pyridoxal phosphate</keyword>
<evidence type="ECO:0000256" key="1">
    <source>
        <dbReference type="ARBA" id="ARBA00022898"/>
    </source>
</evidence>
<dbReference type="CDD" id="cd00635">
    <property type="entry name" value="PLPDE_III_YBL036c_like"/>
    <property type="match status" value="1"/>
</dbReference>
<dbReference type="GO" id="GO:0030170">
    <property type="term" value="F:pyridoxal phosphate binding"/>
    <property type="evidence" value="ECO:0007669"/>
    <property type="project" value="UniProtKB-UniRule"/>
</dbReference>
<comment type="cofactor">
    <cofactor evidence="3">
        <name>pyridoxal 5'-phosphate</name>
        <dbReference type="ChEBI" id="CHEBI:597326"/>
    </cofactor>
</comment>
<dbReference type="InterPro" id="IPR011078">
    <property type="entry name" value="PyrdxlP_homeostasis"/>
</dbReference>
<dbReference type="NCBIfam" id="TIGR00044">
    <property type="entry name" value="YggS family pyridoxal phosphate-dependent enzyme"/>
    <property type="match status" value="1"/>
</dbReference>
<evidence type="ECO:0000256" key="4">
    <source>
        <dbReference type="RuleBase" id="RU004514"/>
    </source>
</evidence>
<evidence type="ECO:0000313" key="6">
    <source>
        <dbReference type="EMBL" id="CAG37509.1"/>
    </source>
</evidence>
<dbReference type="KEGG" id="dps:DP2780"/>
<dbReference type="FunFam" id="3.20.20.10:FF:000018">
    <property type="entry name" value="Pyridoxal phosphate homeostasis protein"/>
    <property type="match status" value="1"/>
</dbReference>
<organism evidence="6 7">
    <name type="scientific">Desulfotalea psychrophila (strain LSv54 / DSM 12343)</name>
    <dbReference type="NCBI Taxonomy" id="177439"/>
    <lineage>
        <taxon>Bacteria</taxon>
        <taxon>Pseudomonadati</taxon>
        <taxon>Thermodesulfobacteriota</taxon>
        <taxon>Desulfobulbia</taxon>
        <taxon>Desulfobulbales</taxon>
        <taxon>Desulfocapsaceae</taxon>
        <taxon>Desulfotalea</taxon>
    </lineage>
</organism>
<dbReference type="Proteomes" id="UP000000602">
    <property type="component" value="Chromosome"/>
</dbReference>
<feature type="modified residue" description="N6-(pyridoxal phosphate)lysine" evidence="2 3">
    <location>
        <position position="34"/>
    </location>
</feature>
<dbReference type="PIRSF" id="PIRSF004848">
    <property type="entry name" value="YBL036c_PLPDEIII"/>
    <property type="match status" value="1"/>
</dbReference>
<comment type="similarity">
    <text evidence="2 4">Belongs to the pyridoxal phosphate-binding protein YggS/PROSC family.</text>
</comment>
<dbReference type="PANTHER" id="PTHR10146">
    <property type="entry name" value="PROLINE SYNTHETASE CO-TRANSCRIBED BACTERIAL HOMOLOG PROTEIN"/>
    <property type="match status" value="1"/>
</dbReference>
<dbReference type="Gene3D" id="3.20.20.10">
    <property type="entry name" value="Alanine racemase"/>
    <property type="match status" value="1"/>
</dbReference>
<evidence type="ECO:0000259" key="5">
    <source>
        <dbReference type="Pfam" id="PF01168"/>
    </source>
</evidence>
<dbReference type="OrthoDB" id="9804072at2"/>
<dbReference type="HOGENOM" id="CLU_059988_0_1_7"/>
<accession>Q6AJH1</accession>
<dbReference type="EMBL" id="CR522870">
    <property type="protein sequence ID" value="CAG37509.1"/>
    <property type="molecule type" value="Genomic_DNA"/>
</dbReference>
<name>Q6AJH1_DESPS</name>
<evidence type="ECO:0000256" key="3">
    <source>
        <dbReference type="PIRSR" id="PIRSR004848-1"/>
    </source>
</evidence>
<dbReference type="PANTHER" id="PTHR10146:SF14">
    <property type="entry name" value="PYRIDOXAL PHOSPHATE HOMEOSTASIS PROTEIN"/>
    <property type="match status" value="1"/>
</dbReference>
<dbReference type="Pfam" id="PF01168">
    <property type="entry name" value="Ala_racemase_N"/>
    <property type="match status" value="1"/>
</dbReference>
<evidence type="ECO:0000256" key="2">
    <source>
        <dbReference type="HAMAP-Rule" id="MF_02087"/>
    </source>
</evidence>
<dbReference type="STRING" id="177439.DP2780"/>
<gene>
    <name evidence="6" type="ordered locus">DP2780</name>
</gene>
<dbReference type="InterPro" id="IPR029066">
    <property type="entry name" value="PLP-binding_barrel"/>
</dbReference>